<protein>
    <submittedName>
        <fullName evidence="1">Uncharacterized protein</fullName>
    </submittedName>
</protein>
<dbReference type="EMBL" id="BPLR01014738">
    <property type="protein sequence ID" value="GIY70968.1"/>
    <property type="molecule type" value="Genomic_DNA"/>
</dbReference>
<evidence type="ECO:0000313" key="1">
    <source>
        <dbReference type="EMBL" id="GIY70968.1"/>
    </source>
</evidence>
<dbReference type="Proteomes" id="UP001054945">
    <property type="component" value="Unassembled WGS sequence"/>
</dbReference>
<dbReference type="AlphaFoldDB" id="A0AAV4VN95"/>
<comment type="caution">
    <text evidence="1">The sequence shown here is derived from an EMBL/GenBank/DDBJ whole genome shotgun (WGS) entry which is preliminary data.</text>
</comment>
<accession>A0AAV4VN95</accession>
<proteinExistence type="predicted"/>
<organism evidence="1 2">
    <name type="scientific">Caerostris extrusa</name>
    <name type="common">Bark spider</name>
    <name type="synonym">Caerostris bankana</name>
    <dbReference type="NCBI Taxonomy" id="172846"/>
    <lineage>
        <taxon>Eukaryota</taxon>
        <taxon>Metazoa</taxon>
        <taxon>Ecdysozoa</taxon>
        <taxon>Arthropoda</taxon>
        <taxon>Chelicerata</taxon>
        <taxon>Arachnida</taxon>
        <taxon>Araneae</taxon>
        <taxon>Araneomorphae</taxon>
        <taxon>Entelegynae</taxon>
        <taxon>Araneoidea</taxon>
        <taxon>Araneidae</taxon>
        <taxon>Caerostris</taxon>
    </lineage>
</organism>
<evidence type="ECO:0000313" key="2">
    <source>
        <dbReference type="Proteomes" id="UP001054945"/>
    </source>
</evidence>
<gene>
    <name evidence="1" type="ORF">CEXT_316431</name>
</gene>
<keyword evidence="2" id="KW-1185">Reference proteome</keyword>
<sequence length="110" mass="12631">MVFLKYLKVTNILLSEIDTITLNEASFSSAIKCVESFREKATLCGNLPFPADANKQTSINPRAQLLSTYHCCQTRHQNLETRHDLRWLQAFLLPCYLFVRGHNITGRSQE</sequence>
<name>A0AAV4VN95_CAEEX</name>
<reference evidence="1 2" key="1">
    <citation type="submission" date="2021-06" db="EMBL/GenBank/DDBJ databases">
        <title>Caerostris extrusa draft genome.</title>
        <authorList>
            <person name="Kono N."/>
            <person name="Arakawa K."/>
        </authorList>
    </citation>
    <scope>NUCLEOTIDE SEQUENCE [LARGE SCALE GENOMIC DNA]</scope>
</reference>